<evidence type="ECO:0000313" key="1">
    <source>
        <dbReference type="EMBL" id="PBC34257.1"/>
    </source>
</evidence>
<sequence length="229" mass="27236">MLFQLRKCIYTRMQQFVMLHMHNRSQVKIKTIYYWTESKCTNLMNPNFSIHRSMCTSQKQKEDVRLPPLMWKRKEDRGFSILQMLQAYYYLRSTVDKEFRFIEFVQGVRQAIEVISNALATQHYDALDGIVTETAIKILKDTVESLTQNQRTLIGIQTKNILVMPELIKIKEDNNETMVEIGINGFYFKSIEISEYYLLSFNYIFQRIYINNEGGAWIARLRLQDNLIQ</sequence>
<protein>
    <submittedName>
        <fullName evidence="1">Uncharacterized protein</fullName>
    </submittedName>
</protein>
<organism evidence="1 2">
    <name type="scientific">Apis cerana cerana</name>
    <name type="common">Oriental honeybee</name>
    <dbReference type="NCBI Taxonomy" id="94128"/>
    <lineage>
        <taxon>Eukaryota</taxon>
        <taxon>Metazoa</taxon>
        <taxon>Ecdysozoa</taxon>
        <taxon>Arthropoda</taxon>
        <taxon>Hexapoda</taxon>
        <taxon>Insecta</taxon>
        <taxon>Pterygota</taxon>
        <taxon>Neoptera</taxon>
        <taxon>Endopterygota</taxon>
        <taxon>Hymenoptera</taxon>
        <taxon>Apocrita</taxon>
        <taxon>Aculeata</taxon>
        <taxon>Apoidea</taxon>
        <taxon>Anthophila</taxon>
        <taxon>Apidae</taxon>
        <taxon>Apis</taxon>
    </lineage>
</organism>
<dbReference type="AlphaFoldDB" id="A0A2A3ERC0"/>
<name>A0A2A3ERC0_APICC</name>
<dbReference type="GO" id="GO:0005743">
    <property type="term" value="C:mitochondrial inner membrane"/>
    <property type="evidence" value="ECO:0007669"/>
    <property type="project" value="TreeGrafter"/>
</dbReference>
<evidence type="ECO:0000313" key="2">
    <source>
        <dbReference type="Proteomes" id="UP000242457"/>
    </source>
</evidence>
<dbReference type="PANTHER" id="PTHR13333">
    <property type="entry name" value="M-AAA PROTEASE-INTERACTING PROTEIN 1, MITOCHONDRIAL"/>
    <property type="match status" value="1"/>
</dbReference>
<dbReference type="GO" id="GO:0032979">
    <property type="term" value="P:protein insertion into mitochondrial inner membrane from matrix"/>
    <property type="evidence" value="ECO:0007669"/>
    <property type="project" value="TreeGrafter"/>
</dbReference>
<reference evidence="1 2" key="1">
    <citation type="submission" date="2014-07" db="EMBL/GenBank/DDBJ databases">
        <title>Genomic and transcriptomic analysis on Apis cerana provide comprehensive insights into honey bee biology.</title>
        <authorList>
            <person name="Diao Q."/>
            <person name="Sun L."/>
            <person name="Zheng H."/>
            <person name="Zheng H."/>
            <person name="Xu S."/>
            <person name="Wang S."/>
            <person name="Zeng Z."/>
            <person name="Hu F."/>
            <person name="Su S."/>
            <person name="Wu J."/>
        </authorList>
    </citation>
    <scope>NUCLEOTIDE SEQUENCE [LARGE SCALE GENOMIC DNA]</scope>
    <source>
        <tissue evidence="1">Pupae without intestine</tissue>
    </source>
</reference>
<gene>
    <name evidence="1" type="ORF">APICC_08008</name>
</gene>
<dbReference type="EMBL" id="KZ288192">
    <property type="protein sequence ID" value="PBC34257.1"/>
    <property type="molecule type" value="Genomic_DNA"/>
</dbReference>
<dbReference type="PANTHER" id="PTHR13333:SF5">
    <property type="entry name" value="M-AAA PROTEASE-INTERACTING PROTEIN 1, MITOCHONDRIAL"/>
    <property type="match status" value="1"/>
</dbReference>
<dbReference type="OrthoDB" id="7249367at2759"/>
<keyword evidence="2" id="KW-1185">Reference proteome</keyword>
<dbReference type="GO" id="GO:0043022">
    <property type="term" value="F:ribosome binding"/>
    <property type="evidence" value="ECO:0007669"/>
    <property type="project" value="TreeGrafter"/>
</dbReference>
<accession>A0A2A3ERC0</accession>
<dbReference type="Proteomes" id="UP000242457">
    <property type="component" value="Unassembled WGS sequence"/>
</dbReference>
<proteinExistence type="predicted"/>
<dbReference type="STRING" id="94128.A0A2A3ERC0"/>